<sequence length="28" mass="3167">MDCKVELKDDVISFFSVKSGLQAKYFAP</sequence>
<dbReference type="AlphaFoldDB" id="A0A0A8YAU4"/>
<organism evidence="1">
    <name type="scientific">Arundo donax</name>
    <name type="common">Giant reed</name>
    <name type="synonym">Donax arundinaceus</name>
    <dbReference type="NCBI Taxonomy" id="35708"/>
    <lineage>
        <taxon>Eukaryota</taxon>
        <taxon>Viridiplantae</taxon>
        <taxon>Streptophyta</taxon>
        <taxon>Embryophyta</taxon>
        <taxon>Tracheophyta</taxon>
        <taxon>Spermatophyta</taxon>
        <taxon>Magnoliopsida</taxon>
        <taxon>Liliopsida</taxon>
        <taxon>Poales</taxon>
        <taxon>Poaceae</taxon>
        <taxon>PACMAD clade</taxon>
        <taxon>Arundinoideae</taxon>
        <taxon>Arundineae</taxon>
        <taxon>Arundo</taxon>
    </lineage>
</organism>
<name>A0A0A8YAU4_ARUDO</name>
<reference evidence="1" key="2">
    <citation type="journal article" date="2015" name="Data Brief">
        <title>Shoot transcriptome of the giant reed, Arundo donax.</title>
        <authorList>
            <person name="Barrero R.A."/>
            <person name="Guerrero F.D."/>
            <person name="Moolhuijzen P."/>
            <person name="Goolsby J.A."/>
            <person name="Tidwell J."/>
            <person name="Bellgard S.E."/>
            <person name="Bellgard M.I."/>
        </authorList>
    </citation>
    <scope>NUCLEOTIDE SEQUENCE</scope>
    <source>
        <tissue evidence="1">Shoot tissue taken approximately 20 cm above the soil surface</tissue>
    </source>
</reference>
<evidence type="ECO:0000313" key="1">
    <source>
        <dbReference type="EMBL" id="JAD22548.1"/>
    </source>
</evidence>
<accession>A0A0A8YAU4</accession>
<reference evidence="1" key="1">
    <citation type="submission" date="2014-09" db="EMBL/GenBank/DDBJ databases">
        <authorList>
            <person name="Magalhaes I.L.F."/>
            <person name="Oliveira U."/>
            <person name="Santos F.R."/>
            <person name="Vidigal T.H.D.A."/>
            <person name="Brescovit A.D."/>
            <person name="Santos A.J."/>
        </authorList>
    </citation>
    <scope>NUCLEOTIDE SEQUENCE</scope>
    <source>
        <tissue evidence="1">Shoot tissue taken approximately 20 cm above the soil surface</tissue>
    </source>
</reference>
<proteinExistence type="predicted"/>
<protein>
    <submittedName>
        <fullName evidence="1">Uncharacterized protein</fullName>
    </submittedName>
</protein>
<dbReference type="EMBL" id="GBRH01275347">
    <property type="protein sequence ID" value="JAD22548.1"/>
    <property type="molecule type" value="Transcribed_RNA"/>
</dbReference>